<evidence type="ECO:0000313" key="2">
    <source>
        <dbReference type="Proteomes" id="UP000796104"/>
    </source>
</evidence>
<comment type="caution">
    <text evidence="1">The sequence shown here is derived from an EMBL/GenBank/DDBJ whole genome shotgun (WGS) entry which is preliminary data.</text>
</comment>
<dbReference type="NCBIfam" id="TIGR03655">
    <property type="entry name" value="anti_R_Lar"/>
    <property type="match status" value="1"/>
</dbReference>
<dbReference type="InterPro" id="IPR019908">
    <property type="entry name" value="Toxin_RalR"/>
</dbReference>
<dbReference type="Pfam" id="PF14354">
    <property type="entry name" value="Lar_restr_allev"/>
    <property type="match status" value="1"/>
</dbReference>
<sequence>MKIHPCPFCGQQEELEIVYLQRQDLALNKHGKVRIRAYVRNAVECGECGARGPTSHAGPGGDNKLTPEFEQEARNAAVLLWNARAATSNKAFELVAAIIDSSLAAIPGDRS</sequence>
<accession>A0AAX2UP77</accession>
<organism evidence="1 2">
    <name type="scientific">Aeromonas veronii</name>
    <dbReference type="NCBI Taxonomy" id="654"/>
    <lineage>
        <taxon>Bacteria</taxon>
        <taxon>Pseudomonadati</taxon>
        <taxon>Pseudomonadota</taxon>
        <taxon>Gammaproteobacteria</taxon>
        <taxon>Aeromonadales</taxon>
        <taxon>Aeromonadaceae</taxon>
        <taxon>Aeromonas</taxon>
    </lineage>
</organism>
<protein>
    <submittedName>
        <fullName evidence="1">Uncharacterized protein</fullName>
    </submittedName>
</protein>
<proteinExistence type="predicted"/>
<dbReference type="EMBL" id="PDXJ01000025">
    <property type="protein sequence ID" value="TND51957.1"/>
    <property type="molecule type" value="Genomic_DNA"/>
</dbReference>
<dbReference type="RefSeq" id="WP_139495159.1">
    <property type="nucleotide sequence ID" value="NZ_CAWORL010000018.1"/>
</dbReference>
<reference evidence="1" key="2">
    <citation type="journal article" date="2019" name="PLoS ONE">
        <title>Identification and characterization of putative Aeromonas spp. T3SS effectors.</title>
        <authorList>
            <person name="Rangel L.T."/>
            <person name="Marden J."/>
            <person name="Colston S."/>
            <person name="Setubal J.C."/>
            <person name="Graf J."/>
            <person name="Gogarten J.P."/>
        </authorList>
    </citation>
    <scope>NUCLEOTIDE SEQUENCE</scope>
    <source>
        <strain evidence="1">BAQ071013-135</strain>
    </source>
</reference>
<name>A0AAX2UP77_AERVE</name>
<dbReference type="Proteomes" id="UP000796104">
    <property type="component" value="Unassembled WGS sequence"/>
</dbReference>
<evidence type="ECO:0000313" key="1">
    <source>
        <dbReference type="EMBL" id="TND51957.1"/>
    </source>
</evidence>
<reference evidence="1" key="1">
    <citation type="submission" date="2017-10" db="EMBL/GenBank/DDBJ databases">
        <authorList>
            <person name="Colston S.M."/>
            <person name="Graf J."/>
        </authorList>
    </citation>
    <scope>NUCLEOTIDE SEQUENCE</scope>
    <source>
        <strain evidence="1">BAQ071013-135</strain>
    </source>
</reference>
<gene>
    <name evidence="1" type="ORF">CF123_17725</name>
</gene>
<dbReference type="AlphaFoldDB" id="A0AAX2UP77"/>